<dbReference type="SUPFAM" id="SSF48371">
    <property type="entry name" value="ARM repeat"/>
    <property type="match status" value="3"/>
</dbReference>
<dbReference type="Gramene" id="OE9A109923T2">
    <property type="protein sequence ID" value="OE9A109923C2"/>
    <property type="gene ID" value="OE9A109923"/>
</dbReference>
<dbReference type="SUPFAM" id="SSF57850">
    <property type="entry name" value="RING/U-box"/>
    <property type="match status" value="1"/>
</dbReference>
<keyword evidence="9" id="KW-1185">Reference proteome</keyword>
<evidence type="ECO:0000256" key="6">
    <source>
        <dbReference type="PROSITE-ProRule" id="PRU00259"/>
    </source>
</evidence>
<dbReference type="InterPro" id="IPR052608">
    <property type="entry name" value="U-box_domain_protein"/>
</dbReference>
<dbReference type="CDD" id="cd16664">
    <property type="entry name" value="RING-Ubox_PUB"/>
    <property type="match status" value="1"/>
</dbReference>
<gene>
    <name evidence="8" type="ORF">OLEA9_A109923</name>
</gene>
<dbReference type="InterPro" id="IPR016024">
    <property type="entry name" value="ARM-type_fold"/>
</dbReference>
<dbReference type="GO" id="GO:0016567">
    <property type="term" value="P:protein ubiquitination"/>
    <property type="evidence" value="ECO:0007669"/>
    <property type="project" value="InterPro"/>
</dbReference>
<dbReference type="EC" id="2.3.2.27" evidence="3"/>
<dbReference type="Proteomes" id="UP000594638">
    <property type="component" value="Unassembled WGS sequence"/>
</dbReference>
<evidence type="ECO:0000256" key="4">
    <source>
        <dbReference type="ARBA" id="ARBA00022679"/>
    </source>
</evidence>
<feature type="domain" description="U-box" evidence="7">
    <location>
        <begin position="259"/>
        <end position="333"/>
    </location>
</feature>
<sequence>MASNVVDASPSVPSNILLVTAKFIFETVDSARRAVVQKENFEKFSSHLERTAFFLKELSMFELNDFERLHGVIEDLNLEIKVAKQLASECRNRNKIYLFLNSQKIIDEIEKSTKNISRLMSLFTPESLNVSSEITEQLRTLCKNMLDAEYQPAAIEEEILQKIERGIEERNVDRSYSNNLLICIADSVGISSEHSEIKAEFENFKNEMENNELRSDWTEDLRMEQIILLLGKADMVMTPKEKETKYFNKRNSLGRQLLEPLQSFYCPITGDVMEDPVETSSGHSFERTAIQKWLEDGHDLCPLTKTPLNKLSLRPNRTLHQSIEEWRNRNTMISIASMKPEIQSSNEEEVLQCLEKLHDFCIGSELHREWMVMEDYIPIITGLLCTKSHEIRLLALTILYCLAKDADDNKERIAKVDDGIKYIVRSLARKIEESTMALKLLLELSRSSEVMNFIGNVQGCILLLVTLVNSDDTQAAKYAQEVLDNLAFLDQNVIQMANAKYFGPLLQRLCEGPISTQMIMAETLADMELTDHNKIDLFRNGALKPLLQMLVLDAEEYKAVAVKALENLSSVAQNGLQIIREGATQPLFELLFCHTLTLPKLRERVAIIFMHLSISTTVQEASEDQVLLLETEEDVFKLFSLISLSGPNMQQTLLSTFLEICKSPSGFNIRTTLRQISAVKVLVQLCELDDHVVRVSAVKLFHYLTEDGDHSTFSEHVNTRCIETLVKIVRTSHDEDEIVAAMGIISNLPRDFQMSQQLLDLGALEIIFDCLTYRNTHASYKKEVTENAARALSRFTVSTNPDWQKRVAGGGTIPVLVSLLASGTSLTKQNVAVSLKQFSESSSNLSKPVKNTGTFSCCFKPPESSCPIHRGICTVESSFCLLEANAVIPLVMVLGEPDSGPCEASLDAILTLIDGEKLQNGVKVVEEANGLVPIIKLLNSPCTRLQEKSLEVLQRIFRIFEFKQKYGNSAKMSLVDITQRGSSNAKSLAAKILSQLNVLHEQSSFF</sequence>
<reference evidence="8 9" key="1">
    <citation type="submission" date="2019-12" db="EMBL/GenBank/DDBJ databases">
        <authorList>
            <person name="Alioto T."/>
            <person name="Alioto T."/>
            <person name="Gomez Garrido J."/>
        </authorList>
    </citation>
    <scope>NUCLEOTIDE SEQUENCE [LARGE SCALE GENOMIC DNA]</scope>
</reference>
<evidence type="ECO:0000259" key="7">
    <source>
        <dbReference type="PROSITE" id="PS51698"/>
    </source>
</evidence>
<dbReference type="Gramene" id="OE9A109923T1">
    <property type="protein sequence ID" value="OE9A109923C1"/>
    <property type="gene ID" value="OE9A109923"/>
</dbReference>
<comment type="pathway">
    <text evidence="2">Protein modification; protein ubiquitination.</text>
</comment>
<dbReference type="SMART" id="SM00185">
    <property type="entry name" value="ARM"/>
    <property type="match status" value="4"/>
</dbReference>
<evidence type="ECO:0000256" key="3">
    <source>
        <dbReference type="ARBA" id="ARBA00012483"/>
    </source>
</evidence>
<dbReference type="InterPro" id="IPR011989">
    <property type="entry name" value="ARM-like"/>
</dbReference>
<evidence type="ECO:0000256" key="1">
    <source>
        <dbReference type="ARBA" id="ARBA00000900"/>
    </source>
</evidence>
<evidence type="ECO:0000256" key="2">
    <source>
        <dbReference type="ARBA" id="ARBA00004906"/>
    </source>
</evidence>
<dbReference type="AlphaFoldDB" id="A0A8S0TGV5"/>
<accession>A0A8S0TGV5</accession>
<dbReference type="EMBL" id="CACTIH010007242">
    <property type="protein sequence ID" value="CAA3005037.1"/>
    <property type="molecule type" value="Genomic_DNA"/>
</dbReference>
<dbReference type="SMART" id="SM00504">
    <property type="entry name" value="Ubox"/>
    <property type="match status" value="1"/>
</dbReference>
<comment type="caution">
    <text evidence="8">The sequence shown here is derived from an EMBL/GenBank/DDBJ whole genome shotgun (WGS) entry which is preliminary data.</text>
</comment>
<name>A0A8S0TGV5_OLEEU</name>
<dbReference type="PANTHER" id="PTHR45958">
    <property type="entry name" value="RING-TYPE E3 UBIQUITIN TRANSFERASE"/>
    <property type="match status" value="1"/>
</dbReference>
<dbReference type="InterPro" id="IPR013083">
    <property type="entry name" value="Znf_RING/FYVE/PHD"/>
</dbReference>
<keyword evidence="4" id="KW-0808">Transferase</keyword>
<comment type="catalytic activity">
    <reaction evidence="1">
        <text>S-ubiquitinyl-[E2 ubiquitin-conjugating enzyme]-L-cysteine + [acceptor protein]-L-lysine = [E2 ubiquitin-conjugating enzyme]-L-cysteine + N(6)-ubiquitinyl-[acceptor protein]-L-lysine.</text>
        <dbReference type="EC" id="2.3.2.27"/>
    </reaction>
</comment>
<protein>
    <recommendedName>
        <fullName evidence="3">RING-type E3 ubiquitin transferase</fullName>
        <ecNumber evidence="3">2.3.2.27</ecNumber>
    </recommendedName>
</protein>
<dbReference type="PROSITE" id="PS50176">
    <property type="entry name" value="ARM_REPEAT"/>
    <property type="match status" value="1"/>
</dbReference>
<evidence type="ECO:0000313" key="8">
    <source>
        <dbReference type="EMBL" id="CAA3005037.1"/>
    </source>
</evidence>
<evidence type="ECO:0000313" key="9">
    <source>
        <dbReference type="Proteomes" id="UP000594638"/>
    </source>
</evidence>
<dbReference type="InterPro" id="IPR000225">
    <property type="entry name" value="Armadillo"/>
</dbReference>
<dbReference type="Pfam" id="PF04564">
    <property type="entry name" value="U-box"/>
    <property type="match status" value="1"/>
</dbReference>
<dbReference type="OrthoDB" id="7537227at2759"/>
<keyword evidence="5" id="KW-0677">Repeat</keyword>
<dbReference type="InterPro" id="IPR045210">
    <property type="entry name" value="RING-Ubox_PUB"/>
</dbReference>
<dbReference type="PROSITE" id="PS51698">
    <property type="entry name" value="U_BOX"/>
    <property type="match status" value="1"/>
</dbReference>
<dbReference type="PANTHER" id="PTHR45958:SF8">
    <property type="entry name" value="U-BOX DOMAIN-CONTAINING PROTEIN 44-LIKE"/>
    <property type="match status" value="1"/>
</dbReference>
<dbReference type="Gene3D" id="1.25.10.10">
    <property type="entry name" value="Leucine-rich Repeat Variant"/>
    <property type="match status" value="3"/>
</dbReference>
<organism evidence="8 9">
    <name type="scientific">Olea europaea subsp. europaea</name>
    <dbReference type="NCBI Taxonomy" id="158383"/>
    <lineage>
        <taxon>Eukaryota</taxon>
        <taxon>Viridiplantae</taxon>
        <taxon>Streptophyta</taxon>
        <taxon>Embryophyta</taxon>
        <taxon>Tracheophyta</taxon>
        <taxon>Spermatophyta</taxon>
        <taxon>Magnoliopsida</taxon>
        <taxon>eudicotyledons</taxon>
        <taxon>Gunneridae</taxon>
        <taxon>Pentapetalae</taxon>
        <taxon>asterids</taxon>
        <taxon>lamiids</taxon>
        <taxon>Lamiales</taxon>
        <taxon>Oleaceae</taxon>
        <taxon>Oleeae</taxon>
        <taxon>Olea</taxon>
    </lineage>
</organism>
<dbReference type="InterPro" id="IPR003613">
    <property type="entry name" value="Ubox_domain"/>
</dbReference>
<feature type="repeat" description="ARM" evidence="6">
    <location>
        <begin position="541"/>
        <end position="583"/>
    </location>
</feature>
<proteinExistence type="predicted"/>
<evidence type="ECO:0000256" key="5">
    <source>
        <dbReference type="ARBA" id="ARBA00022737"/>
    </source>
</evidence>
<dbReference type="GO" id="GO:0061630">
    <property type="term" value="F:ubiquitin protein ligase activity"/>
    <property type="evidence" value="ECO:0007669"/>
    <property type="project" value="UniProtKB-EC"/>
</dbReference>
<dbReference type="Gene3D" id="3.30.40.10">
    <property type="entry name" value="Zinc/RING finger domain, C3HC4 (zinc finger)"/>
    <property type="match status" value="1"/>
</dbReference>